<name>A0A5S9R1C3_MYCVN</name>
<protein>
    <submittedName>
        <fullName evidence="10">Putative L-galactonate transporter</fullName>
    </submittedName>
</protein>
<sequence length="419" mass="43579">MSKTTGVVAVWCAGIAAYTVSITNRTSLAALGLETAEHFAVDPATLSLFAVLQLAVYGVMQIPAGLALDRFGPRAVLTVGMTLLACSSVVLALAPNVAVGIAARVVLGAGDAMIFPSVLRVIGIRFPRRLAPVAVQATGLLGQFGQLISVIPFAALVHVAGWVSGFLALAGTSALVAVLVFVVVRENRHERVQAVAMRTRLSEAWAESGTRLAFWAHFVTPFAGNTFAVLWGYPFLVGGLGLAQTTAQGLFTVYVLVGILIAPVIGGLSARMPQRRVALVGVVVAVQAAAWLAVLVGSGPAPLALLVLLAAALCIGGPGSMVAFDIARDHNPPYRLSTATGIVNGGGFLSSVLVILLMGWALRLHSHGGDAYTLDAFRYAELVQVPFWILGMAMVIREGRRAGAARAPAPELHSVLSRG</sequence>
<dbReference type="PANTHER" id="PTHR43271:SF2">
    <property type="entry name" value="BLL2771 PROTEIN"/>
    <property type="match status" value="1"/>
</dbReference>
<feature type="transmembrane region" description="Helical" evidence="8">
    <location>
        <begin position="376"/>
        <end position="396"/>
    </location>
</feature>
<dbReference type="RefSeq" id="WP_159232162.1">
    <property type="nucleotide sequence ID" value="NZ_CACSIP010000024.1"/>
</dbReference>
<feature type="transmembrane region" description="Helical" evidence="8">
    <location>
        <begin position="162"/>
        <end position="184"/>
    </location>
</feature>
<evidence type="ECO:0000256" key="5">
    <source>
        <dbReference type="ARBA" id="ARBA00022692"/>
    </source>
</evidence>
<dbReference type="PROSITE" id="PS50850">
    <property type="entry name" value="MFS"/>
    <property type="match status" value="1"/>
</dbReference>
<dbReference type="OrthoDB" id="4332123at2"/>
<dbReference type="EMBL" id="CACSIP010000024">
    <property type="protein sequence ID" value="CAA0125968.1"/>
    <property type="molecule type" value="Genomic_DNA"/>
</dbReference>
<feature type="transmembrane region" description="Helical" evidence="8">
    <location>
        <begin position="75"/>
        <end position="95"/>
    </location>
</feature>
<feature type="transmembrane region" description="Helical" evidence="8">
    <location>
        <begin position="45"/>
        <end position="68"/>
    </location>
</feature>
<dbReference type="CDD" id="cd06174">
    <property type="entry name" value="MFS"/>
    <property type="match status" value="1"/>
</dbReference>
<evidence type="ECO:0000256" key="4">
    <source>
        <dbReference type="ARBA" id="ARBA00022475"/>
    </source>
</evidence>
<organism evidence="10 11">
    <name type="scientific">Mycolicibacterium vanbaalenii</name>
    <name type="common">Mycobacterium vanbaalenii</name>
    <dbReference type="NCBI Taxonomy" id="110539"/>
    <lineage>
        <taxon>Bacteria</taxon>
        <taxon>Bacillati</taxon>
        <taxon>Actinomycetota</taxon>
        <taxon>Actinomycetes</taxon>
        <taxon>Mycobacteriales</taxon>
        <taxon>Mycobacteriaceae</taxon>
        <taxon>Mycolicibacterium</taxon>
    </lineage>
</organism>
<dbReference type="SUPFAM" id="SSF103473">
    <property type="entry name" value="MFS general substrate transporter"/>
    <property type="match status" value="1"/>
</dbReference>
<dbReference type="GO" id="GO:0005886">
    <property type="term" value="C:plasma membrane"/>
    <property type="evidence" value="ECO:0007669"/>
    <property type="project" value="UniProtKB-SubCell"/>
</dbReference>
<evidence type="ECO:0000313" key="11">
    <source>
        <dbReference type="Proteomes" id="UP000430146"/>
    </source>
</evidence>
<feature type="transmembrane region" description="Helical" evidence="8">
    <location>
        <begin position="336"/>
        <end position="361"/>
    </location>
</feature>
<feature type="domain" description="Major facilitator superfamily (MFS) profile" evidence="9">
    <location>
        <begin position="5"/>
        <end position="399"/>
    </location>
</feature>
<feature type="transmembrane region" description="Helical" evidence="8">
    <location>
        <begin position="303"/>
        <end position="324"/>
    </location>
</feature>
<evidence type="ECO:0000259" key="9">
    <source>
        <dbReference type="PROSITE" id="PS50850"/>
    </source>
</evidence>
<evidence type="ECO:0000313" key="10">
    <source>
        <dbReference type="EMBL" id="CAA0125968.1"/>
    </source>
</evidence>
<dbReference type="AlphaFoldDB" id="A0A5S9R1C3"/>
<feature type="transmembrane region" description="Helical" evidence="8">
    <location>
        <begin position="212"/>
        <end position="231"/>
    </location>
</feature>
<dbReference type="Proteomes" id="UP000430146">
    <property type="component" value="Unassembled WGS sequence"/>
</dbReference>
<keyword evidence="3" id="KW-0813">Transport</keyword>
<gene>
    <name evidence="10" type="primary">lgoT</name>
    <name evidence="10" type="ORF">AELLOGFF_04702</name>
</gene>
<evidence type="ECO:0000256" key="8">
    <source>
        <dbReference type="SAM" id="Phobius"/>
    </source>
</evidence>
<keyword evidence="7 8" id="KW-0472">Membrane</keyword>
<dbReference type="InterPro" id="IPR011701">
    <property type="entry name" value="MFS"/>
</dbReference>
<feature type="transmembrane region" description="Helical" evidence="8">
    <location>
        <begin position="277"/>
        <end position="297"/>
    </location>
</feature>
<feature type="transmembrane region" description="Helical" evidence="8">
    <location>
        <begin position="101"/>
        <end position="122"/>
    </location>
</feature>
<comment type="similarity">
    <text evidence="2">Belongs to the major facilitator superfamily.</text>
</comment>
<evidence type="ECO:0000256" key="7">
    <source>
        <dbReference type="ARBA" id="ARBA00023136"/>
    </source>
</evidence>
<keyword evidence="5 8" id="KW-0812">Transmembrane</keyword>
<evidence type="ECO:0000256" key="2">
    <source>
        <dbReference type="ARBA" id="ARBA00008335"/>
    </source>
</evidence>
<keyword evidence="11" id="KW-1185">Reference proteome</keyword>
<comment type="subcellular location">
    <subcellularLocation>
        <location evidence="1">Cell membrane</location>
        <topology evidence="1">Multi-pass membrane protein</topology>
    </subcellularLocation>
</comment>
<dbReference type="Gene3D" id="1.20.1250.20">
    <property type="entry name" value="MFS general substrate transporter like domains"/>
    <property type="match status" value="2"/>
</dbReference>
<feature type="transmembrane region" description="Helical" evidence="8">
    <location>
        <begin position="251"/>
        <end position="270"/>
    </location>
</feature>
<dbReference type="Pfam" id="PF07690">
    <property type="entry name" value="MFS_1"/>
    <property type="match status" value="1"/>
</dbReference>
<keyword evidence="4" id="KW-1003">Cell membrane</keyword>
<dbReference type="PANTHER" id="PTHR43271">
    <property type="entry name" value="BLL2771 PROTEIN"/>
    <property type="match status" value="1"/>
</dbReference>
<evidence type="ECO:0000256" key="6">
    <source>
        <dbReference type="ARBA" id="ARBA00022989"/>
    </source>
</evidence>
<dbReference type="InterPro" id="IPR020846">
    <property type="entry name" value="MFS_dom"/>
</dbReference>
<dbReference type="GO" id="GO:0022857">
    <property type="term" value="F:transmembrane transporter activity"/>
    <property type="evidence" value="ECO:0007669"/>
    <property type="project" value="InterPro"/>
</dbReference>
<dbReference type="InterPro" id="IPR036259">
    <property type="entry name" value="MFS_trans_sf"/>
</dbReference>
<evidence type="ECO:0000256" key="3">
    <source>
        <dbReference type="ARBA" id="ARBA00022448"/>
    </source>
</evidence>
<evidence type="ECO:0000256" key="1">
    <source>
        <dbReference type="ARBA" id="ARBA00004651"/>
    </source>
</evidence>
<feature type="transmembrane region" description="Helical" evidence="8">
    <location>
        <begin position="134"/>
        <end position="156"/>
    </location>
</feature>
<reference evidence="10 11" key="1">
    <citation type="submission" date="2019-11" db="EMBL/GenBank/DDBJ databases">
        <authorList>
            <person name="Holert J."/>
        </authorList>
    </citation>
    <scope>NUCLEOTIDE SEQUENCE [LARGE SCALE GENOMIC DNA]</scope>
    <source>
        <strain evidence="10">BC8_1</strain>
    </source>
</reference>
<keyword evidence="6 8" id="KW-1133">Transmembrane helix</keyword>
<proteinExistence type="inferred from homology"/>
<accession>A0A5S9R1C3</accession>